<dbReference type="EMBL" id="JAYMYQ010000009">
    <property type="protein sequence ID" value="KAK7312381.1"/>
    <property type="molecule type" value="Genomic_DNA"/>
</dbReference>
<dbReference type="InterPro" id="IPR003340">
    <property type="entry name" value="B3_DNA-bd"/>
</dbReference>
<dbReference type="Gene3D" id="2.40.330.10">
    <property type="entry name" value="DNA-binding pseudobarrel domain"/>
    <property type="match status" value="2"/>
</dbReference>
<protein>
    <recommendedName>
        <fullName evidence="8">TF-B3 domain-containing protein</fullName>
    </recommendedName>
</protein>
<dbReference type="InterPro" id="IPR015300">
    <property type="entry name" value="DNA-bd_pseudobarrel_sf"/>
</dbReference>
<organism evidence="9 10">
    <name type="scientific">Canavalia gladiata</name>
    <name type="common">Sword bean</name>
    <name type="synonym">Dolichos gladiatus</name>
    <dbReference type="NCBI Taxonomy" id="3824"/>
    <lineage>
        <taxon>Eukaryota</taxon>
        <taxon>Viridiplantae</taxon>
        <taxon>Streptophyta</taxon>
        <taxon>Embryophyta</taxon>
        <taxon>Tracheophyta</taxon>
        <taxon>Spermatophyta</taxon>
        <taxon>Magnoliopsida</taxon>
        <taxon>eudicotyledons</taxon>
        <taxon>Gunneridae</taxon>
        <taxon>Pentapetalae</taxon>
        <taxon>rosids</taxon>
        <taxon>fabids</taxon>
        <taxon>Fabales</taxon>
        <taxon>Fabaceae</taxon>
        <taxon>Papilionoideae</taxon>
        <taxon>50 kb inversion clade</taxon>
        <taxon>NPAAA clade</taxon>
        <taxon>indigoferoid/millettioid clade</taxon>
        <taxon>Phaseoleae</taxon>
        <taxon>Canavalia</taxon>
    </lineage>
</organism>
<sequence length="512" mass="60203">MIRNRVNACPIAVYLGLHHSHSIASKQGMRSENKMGLREDQNSENREEKIPVEKIEFRERETDIEFISKSYYKVNFGRKIELESRTAITLDSSMTFAPKKYPDFFKVFLPEQHHERMLIPDAFVKLPSLQGRIPKDVILRNRNGRVWRVKTHFIGDKLYFDDGWKLFREENSLEEADFLVFTYDGINEFKFKILELSTRCEKTMVKEEEEQGKEKENVIELEEEVNITEIKEKAEQGKEEENVIELEEEVNIEEDEVIEIKEVEEHEEFEDYLMEDKEEQTQEEDSEDDDYDDFDSDEYTDTEEENEGEYNAGNMRSQCHHRANKTLVVCNRKTAISSLTRVKNLQLGDYGVEAEMYIQPDNLCFVAKLYKSRPNELVRILICSVEDSTSVLFNSYKCCHIGFHIPANVIKDYSLTFPQKVTLLCCQCQAIQRNEMREYHLSLPQQTNIRKKYKEVTGELCTWKDGRLCIQGWTSFCRKNNIKENDVCLCEIVIEEDQIINLLRVHVLCAGK</sequence>
<proteinExistence type="predicted"/>
<comment type="subcellular location">
    <subcellularLocation>
        <location evidence="1">Nucleus</location>
    </subcellularLocation>
</comment>
<keyword evidence="2" id="KW-0805">Transcription regulation</keyword>
<feature type="domain" description="TF-B3" evidence="8">
    <location>
        <begin position="102"/>
        <end position="197"/>
    </location>
</feature>
<dbReference type="PROSITE" id="PS50863">
    <property type="entry name" value="B3"/>
    <property type="match status" value="1"/>
</dbReference>
<evidence type="ECO:0000256" key="1">
    <source>
        <dbReference type="ARBA" id="ARBA00004123"/>
    </source>
</evidence>
<keyword evidence="5" id="KW-0539">Nucleus</keyword>
<feature type="region of interest" description="Disordered" evidence="7">
    <location>
        <begin position="275"/>
        <end position="315"/>
    </location>
</feature>
<reference evidence="9 10" key="1">
    <citation type="submission" date="2024-01" db="EMBL/GenBank/DDBJ databases">
        <title>The genomes of 5 underutilized Papilionoideae crops provide insights into root nodulation and disease resistanc.</title>
        <authorList>
            <person name="Jiang F."/>
        </authorList>
    </citation>
    <scope>NUCLEOTIDE SEQUENCE [LARGE SCALE GENOMIC DNA]</scope>
    <source>
        <strain evidence="9">LVBAO_FW01</strain>
        <tissue evidence="9">Leaves</tissue>
    </source>
</reference>
<evidence type="ECO:0000313" key="9">
    <source>
        <dbReference type="EMBL" id="KAK7312381.1"/>
    </source>
</evidence>
<dbReference type="CDD" id="cd10017">
    <property type="entry name" value="B3_DNA"/>
    <property type="match status" value="1"/>
</dbReference>
<evidence type="ECO:0000256" key="3">
    <source>
        <dbReference type="ARBA" id="ARBA00023125"/>
    </source>
</evidence>
<keyword evidence="6" id="KW-0175">Coiled coil</keyword>
<dbReference type="GO" id="GO:0003677">
    <property type="term" value="F:DNA binding"/>
    <property type="evidence" value="ECO:0007669"/>
    <property type="project" value="UniProtKB-KW"/>
</dbReference>
<keyword evidence="10" id="KW-1185">Reference proteome</keyword>
<accession>A0AAN9PVJ1</accession>
<dbReference type="InterPro" id="IPR050655">
    <property type="entry name" value="Plant_B3_domain"/>
</dbReference>
<dbReference type="PANTHER" id="PTHR31920:SF135">
    <property type="entry name" value="B3 DOMAIN-CONTAINING PROTEIN OS03G0621600-RELATED"/>
    <property type="match status" value="1"/>
</dbReference>
<evidence type="ECO:0000256" key="4">
    <source>
        <dbReference type="ARBA" id="ARBA00023163"/>
    </source>
</evidence>
<feature type="region of interest" description="Disordered" evidence="7">
    <location>
        <begin position="25"/>
        <end position="47"/>
    </location>
</feature>
<feature type="compositionally biased region" description="Acidic residues" evidence="7">
    <location>
        <begin position="275"/>
        <end position="308"/>
    </location>
</feature>
<dbReference type="PANTHER" id="PTHR31920">
    <property type="entry name" value="B3 DOMAIN-CONTAINING"/>
    <property type="match status" value="1"/>
</dbReference>
<keyword evidence="4" id="KW-0804">Transcription</keyword>
<dbReference type="SUPFAM" id="SSF101936">
    <property type="entry name" value="DNA-binding pseudobarrel domain"/>
    <property type="match status" value="2"/>
</dbReference>
<feature type="coiled-coil region" evidence="6">
    <location>
        <begin position="204"/>
        <end position="263"/>
    </location>
</feature>
<dbReference type="SMART" id="SM01019">
    <property type="entry name" value="B3"/>
    <property type="match status" value="1"/>
</dbReference>
<dbReference type="Proteomes" id="UP001367508">
    <property type="component" value="Unassembled WGS sequence"/>
</dbReference>
<dbReference type="AlphaFoldDB" id="A0AAN9PVJ1"/>
<evidence type="ECO:0000313" key="10">
    <source>
        <dbReference type="Proteomes" id="UP001367508"/>
    </source>
</evidence>
<name>A0AAN9PVJ1_CANGL</name>
<comment type="caution">
    <text evidence="9">The sequence shown here is derived from an EMBL/GenBank/DDBJ whole genome shotgun (WGS) entry which is preliminary data.</text>
</comment>
<feature type="compositionally biased region" description="Basic and acidic residues" evidence="7">
    <location>
        <begin position="29"/>
        <end position="47"/>
    </location>
</feature>
<evidence type="ECO:0000256" key="5">
    <source>
        <dbReference type="ARBA" id="ARBA00023242"/>
    </source>
</evidence>
<gene>
    <name evidence="9" type="ORF">VNO77_36190</name>
</gene>
<evidence type="ECO:0000259" key="8">
    <source>
        <dbReference type="PROSITE" id="PS50863"/>
    </source>
</evidence>
<evidence type="ECO:0000256" key="2">
    <source>
        <dbReference type="ARBA" id="ARBA00023015"/>
    </source>
</evidence>
<evidence type="ECO:0000256" key="6">
    <source>
        <dbReference type="SAM" id="Coils"/>
    </source>
</evidence>
<dbReference type="Pfam" id="PF02362">
    <property type="entry name" value="B3"/>
    <property type="match status" value="1"/>
</dbReference>
<keyword evidence="3" id="KW-0238">DNA-binding</keyword>
<dbReference type="GO" id="GO:0005634">
    <property type="term" value="C:nucleus"/>
    <property type="evidence" value="ECO:0007669"/>
    <property type="project" value="UniProtKB-SubCell"/>
</dbReference>
<evidence type="ECO:0000256" key="7">
    <source>
        <dbReference type="SAM" id="MobiDB-lite"/>
    </source>
</evidence>